<evidence type="ECO:0000256" key="3">
    <source>
        <dbReference type="ARBA" id="ARBA00022723"/>
    </source>
</evidence>
<dbReference type="GO" id="GO:0016491">
    <property type="term" value="F:oxidoreductase activity"/>
    <property type="evidence" value="ECO:0007669"/>
    <property type="project" value="UniProtKB-ARBA"/>
</dbReference>
<feature type="domain" description="4Fe-4S ferredoxin-type" evidence="8">
    <location>
        <begin position="53"/>
        <end position="81"/>
    </location>
</feature>
<feature type="domain" description="4Fe-4S ferredoxin-type" evidence="8">
    <location>
        <begin position="341"/>
        <end position="369"/>
    </location>
</feature>
<dbReference type="PANTHER" id="PTHR43687:SF6">
    <property type="entry name" value="L-ASPARTATE SEMIALDEHYDE SULFURTRANSFERASE IRON-SULFUR SUBUNIT"/>
    <property type="match status" value="1"/>
</dbReference>
<proteinExistence type="predicted"/>
<keyword evidence="10" id="KW-1185">Reference proteome</keyword>
<feature type="domain" description="4Fe-4S ferredoxin-type" evidence="8">
    <location>
        <begin position="311"/>
        <end position="340"/>
    </location>
</feature>
<evidence type="ECO:0000256" key="2">
    <source>
        <dbReference type="ARBA" id="ARBA00022485"/>
    </source>
</evidence>
<dbReference type="InterPro" id="IPR017896">
    <property type="entry name" value="4Fe4S_Fe-S-bd"/>
</dbReference>
<keyword evidence="4" id="KW-0677">Repeat</keyword>
<dbReference type="InterPro" id="IPR050572">
    <property type="entry name" value="Fe-S_Ferredoxin"/>
</dbReference>
<dbReference type="Proteomes" id="UP000253099">
    <property type="component" value="Unassembled WGS sequence"/>
</dbReference>
<dbReference type="EMBL" id="NIZT01000019">
    <property type="protein sequence ID" value="RBQ23795.1"/>
    <property type="molecule type" value="Genomic_DNA"/>
</dbReference>
<evidence type="ECO:0000256" key="5">
    <source>
        <dbReference type="ARBA" id="ARBA00022982"/>
    </source>
</evidence>
<dbReference type="PANTHER" id="PTHR43687">
    <property type="entry name" value="ADENYLYLSULFATE REDUCTASE, BETA SUBUNIT"/>
    <property type="match status" value="1"/>
</dbReference>
<evidence type="ECO:0000256" key="4">
    <source>
        <dbReference type="ARBA" id="ARBA00022737"/>
    </source>
</evidence>
<gene>
    <name evidence="9" type="primary">mvhB_2</name>
    <name evidence="9" type="ORF">ALNOE001_06840</name>
</gene>
<feature type="domain" description="4Fe-4S ferredoxin-type" evidence="8">
    <location>
        <begin position="161"/>
        <end position="191"/>
    </location>
</feature>
<keyword evidence="1" id="KW-0813">Transport</keyword>
<comment type="caution">
    <text evidence="9">The sequence shown here is derived from an EMBL/GenBank/DDBJ whole genome shotgun (WGS) entry which is preliminary data.</text>
</comment>
<feature type="domain" description="4Fe-4S ferredoxin-type" evidence="8">
    <location>
        <begin position="420"/>
        <end position="449"/>
    </location>
</feature>
<sequence length="452" mass="50315">MIIIEISTKKCTKPLREVEVDHEIDNSKCEICKDKPCLKVCPVDATYIDPEDKHTKINEDCFGCVLCRETCPYDALKINTKLADPIRENIPNINSKLCKACGACVSACKTGAIHLTSSGTEEVHSEIDEDKCVRCGYCFRSCPTDAIKYGEILPRTVSGGRAIVVNQKNCIGCMTCTRICPSRGAINVGKTSKLPYIDPSYCARCEECMKVCPSSAIKYSSRKKAYESFNKIKSLEIASSIINRDIKRLSNDIAKIDSILADLVSDLYSKEGNNFEINVTKCISDEIEDATDSDISVIEMKDLVKYFPPIRKINVFEDTCIGCGACIDTCPVNAIWLESPSPIHIEDNCVYCGKCVPICPVTAIELIEEFFETHDDDIYFVRRVVNNVRNGEFQIQKELCQACGVCANQCPFDVLTLKDDEIFVDQDLCISCRECEALCPVNAIKICLNNDN</sequence>
<dbReference type="AlphaFoldDB" id="A0A366MC73"/>
<dbReference type="Pfam" id="PF12838">
    <property type="entry name" value="Fer4_7"/>
    <property type="match status" value="3"/>
</dbReference>
<evidence type="ECO:0000256" key="6">
    <source>
        <dbReference type="ARBA" id="ARBA00023004"/>
    </source>
</evidence>
<dbReference type="CDD" id="cd10549">
    <property type="entry name" value="MtMvhB_like"/>
    <property type="match status" value="2"/>
</dbReference>
<evidence type="ECO:0000313" key="10">
    <source>
        <dbReference type="Proteomes" id="UP000253099"/>
    </source>
</evidence>
<dbReference type="InterPro" id="IPR017900">
    <property type="entry name" value="4Fe4S_Fe_S_CS"/>
</dbReference>
<keyword evidence="7" id="KW-0411">Iron-sulfur</keyword>
<dbReference type="SUPFAM" id="SSF54862">
    <property type="entry name" value="4Fe-4S ferredoxins"/>
    <property type="match status" value="3"/>
</dbReference>
<feature type="domain" description="4Fe-4S ferredoxin-type" evidence="8">
    <location>
        <begin position="20"/>
        <end position="51"/>
    </location>
</feature>
<accession>A0A366MC73</accession>
<organism evidence="9 10">
    <name type="scientific">Candidatus Methanobinarius endosymbioticus</name>
    <dbReference type="NCBI Taxonomy" id="2006182"/>
    <lineage>
        <taxon>Archaea</taxon>
        <taxon>Methanobacteriati</taxon>
        <taxon>Methanobacteriota</taxon>
        <taxon>Methanomada group</taxon>
        <taxon>Methanobacteria</taxon>
        <taxon>Methanobacteriales</taxon>
        <taxon>Methanobacteriaceae</taxon>
        <taxon>Candidatus Methanobinarius</taxon>
    </lineage>
</organism>
<reference evidence="9 10" key="1">
    <citation type="submission" date="2018-06" db="EMBL/GenBank/DDBJ databases">
        <title>Genomic insight into two independent archaeal endosymbiosis events.</title>
        <authorList>
            <person name="Lind A.E."/>
            <person name="Lewis W.H."/>
            <person name="Spang A."/>
            <person name="Guy L."/>
            <person name="Embley M.T."/>
            <person name="Ettema T.J.G."/>
        </authorList>
    </citation>
    <scope>NUCLEOTIDE SEQUENCE [LARGE SCALE GENOMIC DNA]</scope>
    <source>
        <strain evidence="9">NOE</strain>
    </source>
</reference>
<dbReference type="Pfam" id="PF13187">
    <property type="entry name" value="Fer4_9"/>
    <property type="match status" value="1"/>
</dbReference>
<evidence type="ECO:0000259" key="8">
    <source>
        <dbReference type="PROSITE" id="PS51379"/>
    </source>
</evidence>
<feature type="domain" description="4Fe-4S ferredoxin-type" evidence="8">
    <location>
        <begin position="123"/>
        <end position="152"/>
    </location>
</feature>
<keyword evidence="3" id="KW-0479">Metal-binding</keyword>
<keyword evidence="6" id="KW-0408">Iron</keyword>
<feature type="domain" description="4Fe-4S ferredoxin-type" evidence="8">
    <location>
        <begin position="391"/>
        <end position="419"/>
    </location>
</feature>
<keyword evidence="2" id="KW-0004">4Fe-4S</keyword>
<evidence type="ECO:0000256" key="7">
    <source>
        <dbReference type="ARBA" id="ARBA00023014"/>
    </source>
</evidence>
<protein>
    <submittedName>
        <fullName evidence="9">Polyferredoxin protein MvhB</fullName>
    </submittedName>
</protein>
<dbReference type="PROSITE" id="PS00198">
    <property type="entry name" value="4FE4S_FER_1"/>
    <property type="match status" value="7"/>
</dbReference>
<dbReference type="Pfam" id="PF12800">
    <property type="entry name" value="Fer4_4"/>
    <property type="match status" value="1"/>
</dbReference>
<keyword evidence="5" id="KW-0249">Electron transport</keyword>
<evidence type="ECO:0000256" key="1">
    <source>
        <dbReference type="ARBA" id="ARBA00022448"/>
    </source>
</evidence>
<feature type="domain" description="4Fe-4S ferredoxin-type" evidence="8">
    <location>
        <begin position="89"/>
        <end position="118"/>
    </location>
</feature>
<name>A0A366MC73_9EURY</name>
<dbReference type="Gene3D" id="3.30.70.20">
    <property type="match status" value="7"/>
</dbReference>
<dbReference type="GO" id="GO:0051539">
    <property type="term" value="F:4 iron, 4 sulfur cluster binding"/>
    <property type="evidence" value="ECO:0007669"/>
    <property type="project" value="UniProtKB-KW"/>
</dbReference>
<dbReference type="PROSITE" id="PS51379">
    <property type="entry name" value="4FE4S_FER_2"/>
    <property type="match status" value="10"/>
</dbReference>
<evidence type="ECO:0000313" key="9">
    <source>
        <dbReference type="EMBL" id="RBQ23795.1"/>
    </source>
</evidence>
<dbReference type="GO" id="GO:0046872">
    <property type="term" value="F:metal ion binding"/>
    <property type="evidence" value="ECO:0007669"/>
    <property type="project" value="UniProtKB-KW"/>
</dbReference>
<feature type="domain" description="4Fe-4S ferredoxin-type" evidence="8">
    <location>
        <begin position="193"/>
        <end position="222"/>
    </location>
</feature>